<reference evidence="1 2" key="1">
    <citation type="submission" date="2019-10" db="EMBL/GenBank/DDBJ databases">
        <title>Evaluation of single-gene subtyping targets for Pseudomonas.</title>
        <authorList>
            <person name="Reichler S.J."/>
            <person name="Orsi R.H."/>
            <person name="Wiedmann M."/>
            <person name="Martin N.H."/>
            <person name="Murphy S.I."/>
        </authorList>
    </citation>
    <scope>NUCLEOTIDE SEQUENCE [LARGE SCALE GENOMIC DNA]</scope>
    <source>
        <strain evidence="1 2">FSL R10-3257</strain>
    </source>
</reference>
<dbReference type="AlphaFoldDB" id="A0A6A7Y8N6"/>
<accession>A0A6A7Y8N6</accession>
<comment type="caution">
    <text evidence="1">The sequence shown here is derived from an EMBL/GenBank/DDBJ whole genome shotgun (WGS) entry which is preliminary data.</text>
</comment>
<dbReference type="InterPro" id="IPR050708">
    <property type="entry name" value="T6SS_VgrG/RHS"/>
</dbReference>
<dbReference type="Gene3D" id="2.180.10.10">
    <property type="entry name" value="RHS repeat-associated core"/>
    <property type="match status" value="2"/>
</dbReference>
<organism evidence="1 2">
    <name type="scientific">Pseudomonas helleri</name>
    <dbReference type="NCBI Taxonomy" id="1608996"/>
    <lineage>
        <taxon>Bacteria</taxon>
        <taxon>Pseudomonadati</taxon>
        <taxon>Pseudomonadota</taxon>
        <taxon>Gammaproteobacteria</taxon>
        <taxon>Pseudomonadales</taxon>
        <taxon>Pseudomonadaceae</taxon>
        <taxon>Pseudomonas</taxon>
    </lineage>
</organism>
<dbReference type="Pfam" id="PF05593">
    <property type="entry name" value="RHS_repeat"/>
    <property type="match status" value="1"/>
</dbReference>
<dbReference type="PANTHER" id="PTHR32305:SF15">
    <property type="entry name" value="PROTEIN RHSA-RELATED"/>
    <property type="match status" value="1"/>
</dbReference>
<dbReference type="InterPro" id="IPR031325">
    <property type="entry name" value="RHS_repeat"/>
</dbReference>
<dbReference type="NCBIfam" id="TIGR01643">
    <property type="entry name" value="YD_repeat_2x"/>
    <property type="match status" value="1"/>
</dbReference>
<sequence length="1244" mass="138093">MFWCAGIYIQLLCNFYCLESRMATNTAVHSNAFNFLSFLNSGVDPRTGLYTVAINLPTVLANNLAGPAPSIGLAFNPLSSQDVGWGLGWSLQRSEFDPKRSIVSLGAGETFKVTSVTDGLCKMEEQKLLSFKLYDDGGERYRIVHKSGNIEELLVFGRAESRIALPVRLYSVEGRSVSFYYEDTAYPLMLTRIEDELGNTVFSAKRNANANIEVLLYPFAGEQGAALAKYELELGANGVVDSIVLPTPERARWRFTYKQDINTALMFITEAFSPVGGSEFITYEWGGHQLPVGASPSTLPRVSSYKVVPGFGQATVETHYTYSAKNFLGAGDSAVTWNDSGVDNLYQAASDYVYETVELLMVEGSAVRTIKRSFNCFHLLISESTTQGNNIQEVFTVYYVDPDVPFSQQLPYCQLPKNVSTTWRLSTESLMRTETEYSEYDNQGNVTLLRQANGVTEESVYYPVEGEVDACPPDQAGFVRHLKRKVIIPAPASAAHAPTLSTTYRHKTLAAVSDAIYPWHVLDTELLQEDLNGASTTLQTTQYHYVDAVTDSLRHGKVSSEVLTLNGHSLTTSYQYDLGPVPAPGESEAFTVLSTVVQQHSDLDVFTKAVTNETSLFSGQELLTRDDNGVEILYVYDALQRVLSETVAPGKDAEATRQYSYTLCAKAGDQATQTAINVKNVKTVTYMDGLNRPVRELRINADSTLKADLLRPIYTALYNAQNQLIEETVVDWEGDIDRPMTTSFRYDDWGQQFCTVGPDKVEVYEVTEPRGTADWQDGVVTTSWRQFTDSAGEVIKATGKSVTLVNKFEKPVQEQRWNLAAALVSTHFYEYDGLGRTAKETDALSNVTLYTYDAYARVVQTDLPGGAVVVRSYAPHSTQDLPVSISVNTIELGAQTFDGLGRMCSSVTGGRCQAYEYLPGQTQPSKVTKAGGQVVEYRYNPLLGEEPEKRFANGEEATYTYDLKNARLDSCSEAGLSLTRKYFSTGDIQSETQGVHSMVYNYSLQGLILGYTDVLGNTQSYHYDFERGGRIVSTKLGLTESIFSYDELGQTTTITTTDTTDSANPLAVSINLHYDEYGRETERVFDLNGVKQKLVQRYNAVDNLVQRELTALDIDGNVLEVLRDEAYEYDARARLTKYTCLGSQKPVDPYGNLIDEQIFRFDHLDNITRVRTSFGLESNTAAYYYENDDDPVQLSRVTNTHASAVPRELILDYDANGNLIVDECGRVLKYDDLSRLISVSSAAP</sequence>
<protein>
    <submittedName>
        <fullName evidence="1">Sugar-binding protein</fullName>
    </submittedName>
</protein>
<evidence type="ECO:0000313" key="2">
    <source>
        <dbReference type="Proteomes" id="UP000441404"/>
    </source>
</evidence>
<gene>
    <name evidence="1" type="ORF">GHO40_06505</name>
</gene>
<evidence type="ECO:0000313" key="1">
    <source>
        <dbReference type="EMBL" id="MQT46381.1"/>
    </source>
</evidence>
<dbReference type="InterPro" id="IPR006530">
    <property type="entry name" value="YD"/>
</dbReference>
<dbReference type="EMBL" id="WIWJ01000008">
    <property type="protein sequence ID" value="MQT46381.1"/>
    <property type="molecule type" value="Genomic_DNA"/>
</dbReference>
<name>A0A6A7Y8N6_9PSED</name>
<proteinExistence type="predicted"/>
<dbReference type="PANTHER" id="PTHR32305">
    <property type="match status" value="1"/>
</dbReference>
<dbReference type="Proteomes" id="UP000441404">
    <property type="component" value="Unassembled WGS sequence"/>
</dbReference>